<dbReference type="SMART" id="SM00790">
    <property type="entry name" value="AFOR_N"/>
    <property type="match status" value="1"/>
</dbReference>
<protein>
    <recommendedName>
        <fullName evidence="1">Aldehyde ferredoxin oxidoreductase N-terminal domain-containing protein</fullName>
    </recommendedName>
</protein>
<name>A0A0F9KAT5_9ZZZZ</name>
<dbReference type="InterPro" id="IPR013983">
    <property type="entry name" value="Ald_Fedxn_OxRdtase_N"/>
</dbReference>
<dbReference type="GO" id="GO:0016625">
    <property type="term" value="F:oxidoreductase activity, acting on the aldehyde or oxo group of donors, iron-sulfur protein as acceptor"/>
    <property type="evidence" value="ECO:0007669"/>
    <property type="project" value="InterPro"/>
</dbReference>
<dbReference type="InterPro" id="IPR036503">
    <property type="entry name" value="Ald_Fedxn_OxRdtase_N_sf"/>
</dbReference>
<dbReference type="PANTHER" id="PTHR30038:SF0">
    <property type="entry name" value="TUNGSTEN-CONTAINING ALDEHYDE FERREDOXIN OXIDOREDUCTASE"/>
    <property type="match status" value="1"/>
</dbReference>
<accession>A0A0F9KAT5</accession>
<gene>
    <name evidence="2" type="ORF">LCGC14_1657740</name>
</gene>
<dbReference type="AlphaFoldDB" id="A0A0F9KAT5"/>
<organism evidence="2">
    <name type="scientific">marine sediment metagenome</name>
    <dbReference type="NCBI Taxonomy" id="412755"/>
    <lineage>
        <taxon>unclassified sequences</taxon>
        <taxon>metagenomes</taxon>
        <taxon>ecological metagenomes</taxon>
    </lineage>
</organism>
<feature type="domain" description="Aldehyde ferredoxin oxidoreductase N-terminal" evidence="1">
    <location>
        <begin position="4"/>
        <end position="84"/>
    </location>
</feature>
<comment type="caution">
    <text evidence="2">The sequence shown here is derived from an EMBL/GenBank/DDBJ whole genome shotgun (WGS) entry which is preliminary data.</text>
</comment>
<dbReference type="Gene3D" id="3.60.9.10">
    <property type="entry name" value="Aldehyde ferredoxin oxidoreductase, N-terminal domain"/>
    <property type="match status" value="1"/>
</dbReference>
<reference evidence="2" key="1">
    <citation type="journal article" date="2015" name="Nature">
        <title>Complex archaea that bridge the gap between prokaryotes and eukaryotes.</title>
        <authorList>
            <person name="Spang A."/>
            <person name="Saw J.H."/>
            <person name="Jorgensen S.L."/>
            <person name="Zaremba-Niedzwiedzka K."/>
            <person name="Martijn J."/>
            <person name="Lind A.E."/>
            <person name="van Eijk R."/>
            <person name="Schleper C."/>
            <person name="Guy L."/>
            <person name="Ettema T.J."/>
        </authorList>
    </citation>
    <scope>NUCLEOTIDE SEQUENCE</scope>
</reference>
<dbReference type="InterPro" id="IPR051919">
    <property type="entry name" value="W-dependent_AOR"/>
</dbReference>
<dbReference type="GO" id="GO:0051536">
    <property type="term" value="F:iron-sulfur cluster binding"/>
    <property type="evidence" value="ECO:0007669"/>
    <property type="project" value="InterPro"/>
</dbReference>
<dbReference type="Pfam" id="PF02730">
    <property type="entry name" value="AFOR_N"/>
    <property type="match status" value="1"/>
</dbReference>
<evidence type="ECO:0000259" key="1">
    <source>
        <dbReference type="SMART" id="SM00790"/>
    </source>
</evidence>
<proteinExistence type="predicted"/>
<dbReference type="EMBL" id="LAZR01014038">
    <property type="protein sequence ID" value="KKM19228.1"/>
    <property type="molecule type" value="Genomic_DNA"/>
</dbReference>
<sequence>MNGWTGRCLRVNLTEGKHTIEELDSGDLDKFLGGRGLGVKIVSDEVPHDTEPLSEGNKLVFCSGPMVGTGAITGASCNVVTKSP</sequence>
<evidence type="ECO:0000313" key="2">
    <source>
        <dbReference type="EMBL" id="KKM19228.1"/>
    </source>
</evidence>
<dbReference type="PANTHER" id="PTHR30038">
    <property type="entry name" value="ALDEHYDE FERREDOXIN OXIDOREDUCTASE"/>
    <property type="match status" value="1"/>
</dbReference>
<dbReference type="SUPFAM" id="SSF56228">
    <property type="entry name" value="Aldehyde ferredoxin oxidoreductase, N-terminal domain"/>
    <property type="match status" value="1"/>
</dbReference>